<dbReference type="EMBL" id="JACHMS010000001">
    <property type="protein sequence ID" value="MBB4714691.1"/>
    <property type="molecule type" value="Genomic_DNA"/>
</dbReference>
<protein>
    <submittedName>
        <fullName evidence="2">Cell division septum initiation protein DivIVA</fullName>
    </submittedName>
</protein>
<feature type="region of interest" description="Disordered" evidence="1">
    <location>
        <begin position="227"/>
        <end position="275"/>
    </location>
</feature>
<feature type="compositionally biased region" description="Basic and acidic residues" evidence="1">
    <location>
        <begin position="229"/>
        <end position="275"/>
    </location>
</feature>
<accession>A0A7W7GI41</accession>
<evidence type="ECO:0000313" key="2">
    <source>
        <dbReference type="EMBL" id="MBB4714691.1"/>
    </source>
</evidence>
<proteinExistence type="predicted"/>
<sequence length="295" mass="32311">MSSATVSPHGFTAVRGRGYRPEQVDAYAEALSADRDAAWERAARLTVLARRMDEELERLRETVAGLAPQTYETLGERAQRLFELGEQEAVAVREGALREVRQRVDGARSSAAGAREAAQAHADAVRADGDERARQRLLAAHAEADEILGVAGREADEERGEAVAALREMRRRTAGMLAEQDKEHAERWAEAEREEAAREAALAAHEEEALTRAGEALSDAEQVFADAEDSARDLEEEAHTHAAELVARAREHAEAVAEETDRLLGEHAEQRDDARAHIDHVHTSLTAWAGRVAAE</sequence>
<dbReference type="AlphaFoldDB" id="A0A7W7GI41"/>
<keyword evidence="2" id="KW-0132">Cell division</keyword>
<name>A0A7W7GI41_9ACTN</name>
<comment type="caution">
    <text evidence="2">The sequence shown here is derived from an EMBL/GenBank/DDBJ whole genome shotgun (WGS) entry which is preliminary data.</text>
</comment>
<dbReference type="GeneID" id="95796545"/>
<dbReference type="RefSeq" id="WP_184910368.1">
    <property type="nucleotide sequence ID" value="NZ_JACHMS010000001.1"/>
</dbReference>
<evidence type="ECO:0000313" key="3">
    <source>
        <dbReference type="Proteomes" id="UP000565089"/>
    </source>
</evidence>
<keyword evidence="2" id="KW-0131">Cell cycle</keyword>
<gene>
    <name evidence="2" type="ORF">BJ965_004573</name>
</gene>
<evidence type="ECO:0000256" key="1">
    <source>
        <dbReference type="SAM" id="MobiDB-lite"/>
    </source>
</evidence>
<keyword evidence="3" id="KW-1185">Reference proteome</keyword>
<dbReference type="GO" id="GO:0051301">
    <property type="term" value="P:cell division"/>
    <property type="evidence" value="ECO:0007669"/>
    <property type="project" value="UniProtKB-KW"/>
</dbReference>
<dbReference type="Proteomes" id="UP000565089">
    <property type="component" value="Unassembled WGS sequence"/>
</dbReference>
<organism evidence="2 3">
    <name type="scientific">Streptomyces luteogriseus</name>
    <dbReference type="NCBI Taxonomy" id="68233"/>
    <lineage>
        <taxon>Bacteria</taxon>
        <taxon>Bacillati</taxon>
        <taxon>Actinomycetota</taxon>
        <taxon>Actinomycetes</taxon>
        <taxon>Kitasatosporales</taxon>
        <taxon>Streptomycetaceae</taxon>
        <taxon>Streptomyces</taxon>
    </lineage>
</organism>
<reference evidence="2 3" key="1">
    <citation type="submission" date="2020-08" db="EMBL/GenBank/DDBJ databases">
        <title>Sequencing the genomes of 1000 actinobacteria strains.</title>
        <authorList>
            <person name="Klenk H.-P."/>
        </authorList>
    </citation>
    <scope>NUCLEOTIDE SEQUENCE [LARGE SCALE GENOMIC DNA]</scope>
    <source>
        <strain evidence="2 3">DSM 40483</strain>
    </source>
</reference>